<evidence type="ECO:0000259" key="2">
    <source>
        <dbReference type="Pfam" id="PF13144"/>
    </source>
</evidence>
<comment type="caution">
    <text evidence="3">The sequence shown here is derived from an EMBL/GenBank/DDBJ whole genome shotgun (WGS) entry which is preliminary data.</text>
</comment>
<keyword evidence="3" id="KW-0969">Cilium</keyword>
<organism evidence="3 4">
    <name type="scientific">Anaerobaca lacustris</name>
    <dbReference type="NCBI Taxonomy" id="3044600"/>
    <lineage>
        <taxon>Bacteria</taxon>
        <taxon>Pseudomonadati</taxon>
        <taxon>Planctomycetota</taxon>
        <taxon>Phycisphaerae</taxon>
        <taxon>Sedimentisphaerales</taxon>
        <taxon>Anaerobacaceae</taxon>
        <taxon>Anaerobaca</taxon>
    </lineage>
</organism>
<keyword evidence="3" id="KW-0966">Cell projection</keyword>
<dbReference type="Proteomes" id="UP001431776">
    <property type="component" value="Unassembled WGS sequence"/>
</dbReference>
<feature type="domain" description="Flagella basal body P-ring formation protein FlgA SAF" evidence="2">
    <location>
        <begin position="210"/>
        <end position="330"/>
    </location>
</feature>
<gene>
    <name evidence="3" type="primary">flgA</name>
    <name evidence="3" type="ORF">QJ522_03595</name>
</gene>
<dbReference type="PANTHER" id="PTHR36307">
    <property type="entry name" value="FLAGELLA BASAL BODY P-RING FORMATION PROTEIN FLGA"/>
    <property type="match status" value="1"/>
</dbReference>
<feature type="signal peptide" evidence="1">
    <location>
        <begin position="1"/>
        <end position="29"/>
    </location>
</feature>
<evidence type="ECO:0000256" key="1">
    <source>
        <dbReference type="SAM" id="SignalP"/>
    </source>
</evidence>
<evidence type="ECO:0000313" key="4">
    <source>
        <dbReference type="Proteomes" id="UP001431776"/>
    </source>
</evidence>
<dbReference type="InterPro" id="IPR039246">
    <property type="entry name" value="Flagellar_FlgA"/>
</dbReference>
<keyword evidence="1" id="KW-0732">Signal</keyword>
<dbReference type="InterPro" id="IPR017585">
    <property type="entry name" value="SAF_FlgA"/>
</dbReference>
<dbReference type="Gene3D" id="2.30.30.760">
    <property type="match status" value="1"/>
</dbReference>
<keyword evidence="4" id="KW-1185">Reference proteome</keyword>
<dbReference type="AlphaFoldDB" id="A0AAW6TXE4"/>
<keyword evidence="3" id="KW-0282">Flagellum</keyword>
<feature type="chain" id="PRO_5043588594" evidence="1">
    <location>
        <begin position="30"/>
        <end position="333"/>
    </location>
</feature>
<dbReference type="NCBIfam" id="TIGR03170">
    <property type="entry name" value="flgA_cterm"/>
    <property type="match status" value="1"/>
</dbReference>
<reference evidence="3" key="1">
    <citation type="submission" date="2023-05" db="EMBL/GenBank/DDBJ databases">
        <title>Anaerotaeda fermentans gen. nov., sp. nov., a novel anaerobic planctomycete of the new family within the order Sedimentisphaerales isolated from Taman Peninsula, Russia.</title>
        <authorList>
            <person name="Khomyakova M.A."/>
            <person name="Merkel A.Y."/>
            <person name="Slobodkin A.I."/>
        </authorList>
    </citation>
    <scope>NUCLEOTIDE SEQUENCE</scope>
    <source>
        <strain evidence="3">M17dextr</strain>
    </source>
</reference>
<proteinExistence type="predicted"/>
<dbReference type="Pfam" id="PF13144">
    <property type="entry name" value="ChapFlgA"/>
    <property type="match status" value="1"/>
</dbReference>
<dbReference type="PANTHER" id="PTHR36307:SF1">
    <property type="entry name" value="FLAGELLA BASAL BODY P-RING FORMATION PROTEIN FLGA"/>
    <property type="match status" value="1"/>
</dbReference>
<accession>A0AAW6TXE4</accession>
<evidence type="ECO:0000313" key="3">
    <source>
        <dbReference type="EMBL" id="MDI6448119.1"/>
    </source>
</evidence>
<dbReference type="EMBL" id="JASCXX010000003">
    <property type="protein sequence ID" value="MDI6448119.1"/>
    <property type="molecule type" value="Genomic_DNA"/>
</dbReference>
<dbReference type="RefSeq" id="WP_349243529.1">
    <property type="nucleotide sequence ID" value="NZ_JASCXX010000003.1"/>
</dbReference>
<sequence>MNRSAIGRVTVVCGFLSLCGMVGVSTAAASDLENGTRLQVHLPREVTVEGNQLRLGQISVIRGAAPIVAEAGEIPLGRFSAPGQSVVLDRPTILGRLASSGFAADRVRLTGADAVVVRRQQQIVEVEDFVEIGQQFLRQFASSHSVCEIIPIARPKDLVLSGQPQDIQLKPQLVRGAVRGHVTVRVQVMADGREAGTRDVSFRLRYRRHRVIAAEQIAEGAALTVENVRIETGISDQPEPPGWTPPYGWVATRTVAPDTEIHESMLSPAQTAVLIRRNEAVLIRMERPGILVTAMGTSLQEGRTGEYVKVRNADSSRVIVCKVMPDGSVEPAL</sequence>
<name>A0AAW6TXE4_9BACT</name>
<dbReference type="GO" id="GO:0044780">
    <property type="term" value="P:bacterial-type flagellum assembly"/>
    <property type="evidence" value="ECO:0007669"/>
    <property type="project" value="InterPro"/>
</dbReference>
<protein>
    <submittedName>
        <fullName evidence="3">Flagellar basal body P-ring formation chaperone FlgA</fullName>
    </submittedName>
</protein>